<feature type="transmembrane region" description="Helical" evidence="6">
    <location>
        <begin position="307"/>
        <end position="326"/>
    </location>
</feature>
<sequence>MQTSFSQVGLHNSGKHAQAQEQRKEQERPTASYEPIVSSIMNICVSVTIVLYNKRIFQVLKFPAPVTLSAIHSLFGHTLLTLIAGLGAFEPKNLNRALIVKQSIIWGVSVAFDLLSLKYNSVGFFQIAKLSMLPLAAVLNMYMTGDRPSRNVIMSLGWITLGIAVTSVTDVQVNMTGCMFSAIAVCSTVVNQVKAGQIMKENACSSMQYTHALTFWSGSILSVAGPFVDYLATGVRVDEWVRDNYDLPLITGIVVTSVLGVLVNITAYWAIKTTGAVTYQVLGQVKNSAIIVLGFVLFSYPVLLKNVLGIMVAISGAIAYVFAKILDQRAAEAQKGPSITFVDRDEEKQPLASSSSSGDLTSRRGNRDGEQC</sequence>
<feature type="transmembrane region" description="Helical" evidence="6">
    <location>
        <begin position="174"/>
        <end position="193"/>
    </location>
</feature>
<protein>
    <recommendedName>
        <fullName evidence="7">Sugar phosphate transporter domain-containing protein</fullName>
    </recommendedName>
</protein>
<feature type="transmembrane region" description="Helical" evidence="6">
    <location>
        <begin position="247"/>
        <end position="271"/>
    </location>
</feature>
<gene>
    <name evidence="8" type="ORF">POBO1169_LOCUS16007</name>
</gene>
<feature type="transmembrane region" description="Helical" evidence="6">
    <location>
        <begin position="151"/>
        <end position="168"/>
    </location>
</feature>
<evidence type="ECO:0000256" key="6">
    <source>
        <dbReference type="SAM" id="Phobius"/>
    </source>
</evidence>
<organism evidence="8">
    <name type="scientific">Pyramimonas obovata</name>
    <dbReference type="NCBI Taxonomy" id="1411642"/>
    <lineage>
        <taxon>Eukaryota</taxon>
        <taxon>Viridiplantae</taxon>
        <taxon>Chlorophyta</taxon>
        <taxon>Pyramimonadophyceae</taxon>
        <taxon>Pyramimonadales</taxon>
        <taxon>Pyramimonadaceae</taxon>
        <taxon>Pyramimonas</taxon>
        <taxon>Pyramimonas incertae sedis</taxon>
    </lineage>
</organism>
<feature type="transmembrane region" description="Helical" evidence="6">
    <location>
        <begin position="283"/>
        <end position="301"/>
    </location>
</feature>
<keyword evidence="2 6" id="KW-0812">Transmembrane</keyword>
<evidence type="ECO:0000256" key="2">
    <source>
        <dbReference type="ARBA" id="ARBA00022692"/>
    </source>
</evidence>
<evidence type="ECO:0000256" key="4">
    <source>
        <dbReference type="ARBA" id="ARBA00023136"/>
    </source>
</evidence>
<feature type="transmembrane region" description="Helical" evidence="6">
    <location>
        <begin position="123"/>
        <end position="142"/>
    </location>
</feature>
<feature type="domain" description="Sugar phosphate transporter" evidence="7">
    <location>
        <begin position="45"/>
        <end position="320"/>
    </location>
</feature>
<dbReference type="EMBL" id="HBFA01031821">
    <property type="protein sequence ID" value="CAD8682635.1"/>
    <property type="molecule type" value="Transcribed_RNA"/>
</dbReference>
<dbReference type="GO" id="GO:0016020">
    <property type="term" value="C:membrane"/>
    <property type="evidence" value="ECO:0007669"/>
    <property type="project" value="UniProtKB-SubCell"/>
</dbReference>
<dbReference type="AlphaFoldDB" id="A0A7S0WT22"/>
<keyword evidence="3 6" id="KW-1133">Transmembrane helix</keyword>
<dbReference type="Pfam" id="PF03151">
    <property type="entry name" value="TPT"/>
    <property type="match status" value="1"/>
</dbReference>
<comment type="subcellular location">
    <subcellularLocation>
        <location evidence="1">Membrane</location>
        <topology evidence="1">Multi-pass membrane protein</topology>
    </subcellularLocation>
</comment>
<feature type="transmembrane region" description="Helical" evidence="6">
    <location>
        <begin position="64"/>
        <end position="86"/>
    </location>
</feature>
<dbReference type="PANTHER" id="PTHR11132">
    <property type="entry name" value="SOLUTE CARRIER FAMILY 35"/>
    <property type="match status" value="1"/>
</dbReference>
<feature type="region of interest" description="Disordered" evidence="5">
    <location>
        <begin position="1"/>
        <end position="30"/>
    </location>
</feature>
<feature type="transmembrane region" description="Helical" evidence="6">
    <location>
        <begin position="213"/>
        <end position="235"/>
    </location>
</feature>
<dbReference type="InterPro" id="IPR050186">
    <property type="entry name" value="TPT_transporter"/>
</dbReference>
<feature type="region of interest" description="Disordered" evidence="5">
    <location>
        <begin position="341"/>
        <end position="372"/>
    </location>
</feature>
<name>A0A7S0WT22_9CHLO</name>
<evidence type="ECO:0000256" key="3">
    <source>
        <dbReference type="ARBA" id="ARBA00022989"/>
    </source>
</evidence>
<accession>A0A7S0WT22</accession>
<evidence type="ECO:0000313" key="8">
    <source>
        <dbReference type="EMBL" id="CAD8682635.1"/>
    </source>
</evidence>
<keyword evidence="4 6" id="KW-0472">Membrane</keyword>
<feature type="transmembrane region" description="Helical" evidence="6">
    <location>
        <begin position="33"/>
        <end position="52"/>
    </location>
</feature>
<feature type="compositionally biased region" description="Basic and acidic residues" evidence="5">
    <location>
        <begin position="361"/>
        <end position="372"/>
    </location>
</feature>
<feature type="compositionally biased region" description="Polar residues" evidence="5">
    <location>
        <begin position="1"/>
        <end position="10"/>
    </location>
</feature>
<evidence type="ECO:0000256" key="1">
    <source>
        <dbReference type="ARBA" id="ARBA00004141"/>
    </source>
</evidence>
<dbReference type="InterPro" id="IPR004853">
    <property type="entry name" value="Sugar_P_trans_dom"/>
</dbReference>
<proteinExistence type="predicted"/>
<reference evidence="8" key="1">
    <citation type="submission" date="2021-01" db="EMBL/GenBank/DDBJ databases">
        <authorList>
            <person name="Corre E."/>
            <person name="Pelletier E."/>
            <person name="Niang G."/>
            <person name="Scheremetjew M."/>
            <person name="Finn R."/>
            <person name="Kale V."/>
            <person name="Holt S."/>
            <person name="Cochrane G."/>
            <person name="Meng A."/>
            <person name="Brown T."/>
            <person name="Cohen L."/>
        </authorList>
    </citation>
    <scope>NUCLEOTIDE SEQUENCE</scope>
    <source>
        <strain evidence="8">CCMP722</strain>
    </source>
</reference>
<evidence type="ECO:0000256" key="5">
    <source>
        <dbReference type="SAM" id="MobiDB-lite"/>
    </source>
</evidence>
<evidence type="ECO:0000259" key="7">
    <source>
        <dbReference type="Pfam" id="PF03151"/>
    </source>
</evidence>